<keyword evidence="3" id="KW-0238">DNA-binding</keyword>
<dbReference type="InterPro" id="IPR036315">
    <property type="entry name" value="BRCA2_hlx_sf"/>
</dbReference>
<keyword evidence="4" id="KW-0233">DNA recombination</keyword>
<keyword evidence="1" id="KW-0677">Repeat</keyword>
<dbReference type="SUPFAM" id="SSF50249">
    <property type="entry name" value="Nucleic acid-binding proteins"/>
    <property type="match status" value="3"/>
</dbReference>
<feature type="region of interest" description="Disordered" evidence="6">
    <location>
        <begin position="25"/>
        <end position="44"/>
    </location>
</feature>
<keyword evidence="5" id="KW-0234">DNA repair</keyword>
<feature type="domain" description="Tower" evidence="7">
    <location>
        <begin position="748"/>
        <end position="789"/>
    </location>
</feature>
<evidence type="ECO:0000313" key="9">
    <source>
        <dbReference type="Proteomes" id="UP001188597"/>
    </source>
</evidence>
<dbReference type="InterPro" id="IPR015252">
    <property type="entry name" value="BRCA2_hlx"/>
</dbReference>
<accession>A0AA88WMF4</accession>
<dbReference type="Proteomes" id="UP001188597">
    <property type="component" value="Unassembled WGS sequence"/>
</dbReference>
<dbReference type="InterPro" id="IPR015187">
    <property type="entry name" value="BRCA2_OB_1"/>
</dbReference>
<evidence type="ECO:0000256" key="6">
    <source>
        <dbReference type="SAM" id="MobiDB-lite"/>
    </source>
</evidence>
<evidence type="ECO:0000256" key="1">
    <source>
        <dbReference type="ARBA" id="ARBA00022737"/>
    </source>
</evidence>
<feature type="compositionally biased region" description="Polar residues" evidence="6">
    <location>
        <begin position="374"/>
        <end position="399"/>
    </location>
</feature>
<sequence length="1113" mass="122583">MSTWKIHSDAGNNFRWEVSDHQLQVDPNHEPYGSPIQRPSSASRLPSMADLLLQGSSKLTENGRDHLESPPMFRTGLGKSVTLKQSSFLKALSILGDECNAISDAGLLGGEANGGPGSFSNSMFQTGSGKAVNISTTGLVRAKSLLGFADNHDNESFQGFEPKTKDSKDSEHFAWQSSCRSEMTKDSPSVPSSPFDLKCGSVGSDSKETTPHYVHSASRQPPIKFHSAGGRFISVSSDALQRARSLLGDPELGAFLDGGDAGNPSFSSYKESISDYSSVDKDNDPSIPLPDQGTAKSKHMPNNFVSPLRPISYQKQSVARSESRGLGSNLIKKFNEEGHDSTSRPSNDFPVQEKHLSNHPPSFHGVRREPFPNGTGSRINSLGRSSSGPLVDISNTIATEDTDNKRTAGDKRRLGKKSSVSPFKKPRSSKFITPLNRNALPVLNGGSTLAPKESFCKRMVSTRYPFRGVRKYVEEFFGACPSHNTMLEYLPECVRRMNPEIAEKHKFRNGSGLDCIGADAFSHMLAQSGASMQFISKEWIANHYKWIVWKLACYERCYPEKSSGKLFTVSNVFEELKYRYEREVNHGHRSAIKRILEGDAPASSILVLCISSVHPKCDVKTETLSTSNAAEDGTAAKVELTDGWYSVNALLDVLLSKKLAAGKLFVGQKLKIWGAGLCGWVGPVTPLEASKEISLRLHINGTYRAHWADRLGFCKVGAPLAFRCIKSVGGAVPSTLVGITRIYPILYRERLSDGGFVVRSERMESKMIQVYNQRRSIIAEGIVSEFQIGIKRTYRNNEQDSDEGAKILKILETAAEPEVLMAEMSSEQLNSFSTYQAKLESMRQADVQKSIEKALEGAGLSGREVTPFMRVRVVGLNNKSYLERCCPREGLITIWNPTEKQQMALVEGQAYSIAGLVPSSSDSDTLYLQARGSSTKWLPLLPAERENFRPFFSPRKPVSLSNIGEVLNSSEFDIAAFVIYVGEVYTAAHQKKQWVFVTDGSLTELHLEETYPLLAISFCSPCVDCDSVLPINYNLAGSTVGFCNLIKREKDQINHLWVAEATENSNYFLNYDHAHISHLKDAASSAQRWAMTSSLTIEKLRGKVLSIIGNCKG</sequence>
<dbReference type="InterPro" id="IPR012340">
    <property type="entry name" value="NA-bd_OB-fold"/>
</dbReference>
<feature type="region of interest" description="Disordered" evidence="6">
    <location>
        <begin position="335"/>
        <end position="430"/>
    </location>
</feature>
<proteinExistence type="predicted"/>
<dbReference type="GO" id="GO:0006355">
    <property type="term" value="P:regulation of DNA-templated transcription"/>
    <property type="evidence" value="ECO:0007669"/>
    <property type="project" value="TreeGrafter"/>
</dbReference>
<evidence type="ECO:0000256" key="4">
    <source>
        <dbReference type="ARBA" id="ARBA00023172"/>
    </source>
</evidence>
<reference evidence="8" key="1">
    <citation type="submission" date="2022-12" db="EMBL/GenBank/DDBJ databases">
        <title>Draft genome assemblies for two species of Escallonia (Escalloniales).</title>
        <authorList>
            <person name="Chanderbali A."/>
            <person name="Dervinis C."/>
            <person name="Anghel I."/>
            <person name="Soltis D."/>
            <person name="Soltis P."/>
            <person name="Zapata F."/>
        </authorList>
    </citation>
    <scope>NUCLEOTIDE SEQUENCE</scope>
    <source>
        <strain evidence="8">UCBG64.0493</strain>
        <tissue evidence="8">Leaf</tissue>
    </source>
</reference>
<dbReference type="SMART" id="SM01341">
    <property type="entry name" value="Tower"/>
    <property type="match status" value="1"/>
</dbReference>
<dbReference type="SUPFAM" id="SSF81878">
    <property type="entry name" value="BRCA2 tower domain"/>
    <property type="match status" value="1"/>
</dbReference>
<keyword evidence="9" id="KW-1185">Reference proteome</keyword>
<dbReference type="PANTHER" id="PTHR11289:SF0">
    <property type="entry name" value="BREAST CANCER TYPE 2 SUSCEPTIBILITY PROTEIN"/>
    <property type="match status" value="1"/>
</dbReference>
<keyword evidence="2" id="KW-0227">DNA damage</keyword>
<dbReference type="EMBL" id="JAVXUP010000378">
    <property type="protein sequence ID" value="KAK3029484.1"/>
    <property type="molecule type" value="Genomic_DNA"/>
</dbReference>
<feature type="compositionally biased region" description="Low complexity" evidence="6">
    <location>
        <begin position="265"/>
        <end position="277"/>
    </location>
</feature>
<dbReference type="SUPFAM" id="SSF81872">
    <property type="entry name" value="BRCA2 helical domain"/>
    <property type="match status" value="1"/>
</dbReference>
<evidence type="ECO:0000256" key="2">
    <source>
        <dbReference type="ARBA" id="ARBA00022763"/>
    </source>
</evidence>
<comment type="caution">
    <text evidence="8">The sequence shown here is derived from an EMBL/GenBank/DDBJ whole genome shotgun (WGS) entry which is preliminary data.</text>
</comment>
<dbReference type="InterPro" id="IPR002093">
    <property type="entry name" value="BRCA2_repeat"/>
</dbReference>
<dbReference type="CDD" id="cd04493">
    <property type="entry name" value="BRCA2DBD_OB1"/>
    <property type="match status" value="1"/>
</dbReference>
<evidence type="ECO:0000256" key="5">
    <source>
        <dbReference type="ARBA" id="ARBA00023204"/>
    </source>
</evidence>
<dbReference type="AlphaFoldDB" id="A0AA88WMF4"/>
<evidence type="ECO:0000313" key="8">
    <source>
        <dbReference type="EMBL" id="KAK3029484.1"/>
    </source>
</evidence>
<dbReference type="FunFam" id="2.40.50.140:FF:000267">
    <property type="entry name" value="Protein BREAST CANCER SUSCEPTIBILITY 2 homolog B"/>
    <property type="match status" value="1"/>
</dbReference>
<dbReference type="PANTHER" id="PTHR11289">
    <property type="entry name" value="BREAST CANCER TYPE 2 SUSCEPTIBILITY PROTEIN BRCA2"/>
    <property type="match status" value="1"/>
</dbReference>
<dbReference type="GO" id="GO:0003677">
    <property type="term" value="F:DNA binding"/>
    <property type="evidence" value="ECO:0007669"/>
    <property type="project" value="UniProtKB-KW"/>
</dbReference>
<dbReference type="Gene3D" id="6.10.70.10">
    <property type="match status" value="1"/>
</dbReference>
<dbReference type="Pfam" id="PF00634">
    <property type="entry name" value="BRCA2"/>
    <property type="match status" value="3"/>
</dbReference>
<name>A0AA88WMF4_9ASTE</name>
<dbReference type="Gene3D" id="2.40.50.140">
    <property type="entry name" value="Nucleic acid-binding proteins"/>
    <property type="match status" value="2"/>
</dbReference>
<dbReference type="InterPro" id="IPR015525">
    <property type="entry name" value="BRCA2"/>
</dbReference>
<evidence type="ECO:0000259" key="7">
    <source>
        <dbReference type="SMART" id="SM01341"/>
    </source>
</evidence>
<gene>
    <name evidence="8" type="ORF">RJ639_037505</name>
</gene>
<evidence type="ECO:0000256" key="3">
    <source>
        <dbReference type="ARBA" id="ARBA00023125"/>
    </source>
</evidence>
<dbReference type="InterPro" id="IPR015205">
    <property type="entry name" value="Tower_dom"/>
</dbReference>
<feature type="region of interest" description="Disordered" evidence="6">
    <location>
        <begin position="257"/>
        <end position="307"/>
    </location>
</feature>
<dbReference type="GO" id="GO:0000724">
    <property type="term" value="P:double-strand break repair via homologous recombination"/>
    <property type="evidence" value="ECO:0007669"/>
    <property type="project" value="InterPro"/>
</dbReference>
<dbReference type="Pfam" id="PF09169">
    <property type="entry name" value="BRCA-2_helical"/>
    <property type="match status" value="1"/>
</dbReference>
<protein>
    <recommendedName>
        <fullName evidence="7">Tower domain-containing protein</fullName>
    </recommendedName>
</protein>
<feature type="compositionally biased region" description="Basic and acidic residues" evidence="6">
    <location>
        <begin position="402"/>
        <end position="412"/>
    </location>
</feature>
<dbReference type="Pfam" id="PF09103">
    <property type="entry name" value="BRCA-2_OB1"/>
    <property type="match status" value="1"/>
</dbReference>
<dbReference type="FunFam" id="2.40.50.140:FF:000262">
    <property type="entry name" value="Protein BREAST CANCER SUSCEPTIBILITY 2 homolog B"/>
    <property type="match status" value="1"/>
</dbReference>
<dbReference type="PROSITE" id="PS50138">
    <property type="entry name" value="BRCA2_REPEAT"/>
    <property type="match status" value="1"/>
</dbReference>
<organism evidence="8 9">
    <name type="scientific">Escallonia herrerae</name>
    <dbReference type="NCBI Taxonomy" id="1293975"/>
    <lineage>
        <taxon>Eukaryota</taxon>
        <taxon>Viridiplantae</taxon>
        <taxon>Streptophyta</taxon>
        <taxon>Embryophyta</taxon>
        <taxon>Tracheophyta</taxon>
        <taxon>Spermatophyta</taxon>
        <taxon>Magnoliopsida</taxon>
        <taxon>eudicotyledons</taxon>
        <taxon>Gunneridae</taxon>
        <taxon>Pentapetalae</taxon>
        <taxon>asterids</taxon>
        <taxon>campanulids</taxon>
        <taxon>Escalloniales</taxon>
        <taxon>Escalloniaceae</taxon>
        <taxon>Escallonia</taxon>
    </lineage>
</organism>